<dbReference type="Proteomes" id="UP000284842">
    <property type="component" value="Unassembled WGS sequence"/>
</dbReference>
<dbReference type="EMBL" id="NHTK01000814">
    <property type="protein sequence ID" value="PPR05350.1"/>
    <property type="molecule type" value="Genomic_DNA"/>
</dbReference>
<evidence type="ECO:0000256" key="3">
    <source>
        <dbReference type="ARBA" id="ARBA00005673"/>
    </source>
</evidence>
<feature type="domain" description="THIF-type NAD/FAD binding fold" evidence="8">
    <location>
        <begin position="28"/>
        <end position="334"/>
    </location>
</feature>
<name>A0A409YQS5_9AGAR</name>
<dbReference type="FunCoup" id="A0A409YQS5">
    <property type="interactions" value="797"/>
</dbReference>
<dbReference type="InterPro" id="IPR045886">
    <property type="entry name" value="ThiF/MoeB/HesA"/>
</dbReference>
<accession>A0A409YQS5</accession>
<dbReference type="GO" id="GO:0016925">
    <property type="term" value="P:protein sumoylation"/>
    <property type="evidence" value="ECO:0007669"/>
    <property type="project" value="TreeGrafter"/>
</dbReference>
<comment type="similarity">
    <text evidence="3">Belongs to the ubiquitin-activating E1 family.</text>
</comment>
<dbReference type="STRING" id="181874.A0A409YQS5"/>
<dbReference type="PANTHER" id="PTHR10953">
    <property type="entry name" value="UBIQUITIN-ACTIVATING ENZYME E1"/>
    <property type="match status" value="1"/>
</dbReference>
<dbReference type="PRINTS" id="PR01849">
    <property type="entry name" value="UBIQUITINACT"/>
</dbReference>
<evidence type="ECO:0000313" key="10">
    <source>
        <dbReference type="Proteomes" id="UP000284842"/>
    </source>
</evidence>
<dbReference type="Pfam" id="PF00899">
    <property type="entry name" value="ThiF"/>
    <property type="match status" value="1"/>
</dbReference>
<dbReference type="InterPro" id="IPR035985">
    <property type="entry name" value="Ubiquitin-activating_enz"/>
</dbReference>
<dbReference type="SUPFAM" id="SSF69572">
    <property type="entry name" value="Activating enzymes of the ubiquitin-like proteins"/>
    <property type="match status" value="1"/>
</dbReference>
<dbReference type="InParanoid" id="A0A409YQS5"/>
<dbReference type="InterPro" id="IPR000594">
    <property type="entry name" value="ThiF_NAD_FAD-bd"/>
</dbReference>
<proteinExistence type="inferred from homology"/>
<evidence type="ECO:0000259" key="8">
    <source>
        <dbReference type="Pfam" id="PF00899"/>
    </source>
</evidence>
<reference evidence="9 10" key="1">
    <citation type="journal article" date="2018" name="Evol. Lett.">
        <title>Horizontal gene cluster transfer increased hallucinogenic mushroom diversity.</title>
        <authorList>
            <person name="Reynolds H.T."/>
            <person name="Vijayakumar V."/>
            <person name="Gluck-Thaler E."/>
            <person name="Korotkin H.B."/>
            <person name="Matheny P.B."/>
            <person name="Slot J.C."/>
        </authorList>
    </citation>
    <scope>NUCLEOTIDE SEQUENCE [LARGE SCALE GENOMIC DNA]</scope>
    <source>
        <strain evidence="9 10">2629</strain>
    </source>
</reference>
<keyword evidence="4" id="KW-0833">Ubl conjugation pathway</keyword>
<organism evidence="9 10">
    <name type="scientific">Panaeolus cyanescens</name>
    <dbReference type="NCBI Taxonomy" id="181874"/>
    <lineage>
        <taxon>Eukaryota</taxon>
        <taxon>Fungi</taxon>
        <taxon>Dikarya</taxon>
        <taxon>Basidiomycota</taxon>
        <taxon>Agaricomycotina</taxon>
        <taxon>Agaricomycetes</taxon>
        <taxon>Agaricomycetidae</taxon>
        <taxon>Agaricales</taxon>
        <taxon>Agaricineae</taxon>
        <taxon>Galeropsidaceae</taxon>
        <taxon>Panaeolus</taxon>
    </lineage>
</organism>
<evidence type="ECO:0000256" key="2">
    <source>
        <dbReference type="ARBA" id="ARBA00004718"/>
    </source>
</evidence>
<evidence type="ECO:0000256" key="7">
    <source>
        <dbReference type="SAM" id="MobiDB-lite"/>
    </source>
</evidence>
<dbReference type="OrthoDB" id="1708823at2759"/>
<keyword evidence="5" id="KW-0539">Nucleus</keyword>
<keyword evidence="10" id="KW-1185">Reference proteome</keyword>
<evidence type="ECO:0000313" key="9">
    <source>
        <dbReference type="EMBL" id="PPR05350.1"/>
    </source>
</evidence>
<dbReference type="InterPro" id="IPR000011">
    <property type="entry name" value="UBQ/SUMO-activ_enz_E1-like"/>
</dbReference>
<evidence type="ECO:0000256" key="4">
    <source>
        <dbReference type="ARBA" id="ARBA00022786"/>
    </source>
</evidence>
<comment type="pathway">
    <text evidence="2">Protein modification; protein sumoylation.</text>
</comment>
<gene>
    <name evidence="9" type="ORF">CVT24_007964</name>
</gene>
<evidence type="ECO:0000256" key="1">
    <source>
        <dbReference type="ARBA" id="ARBA00004123"/>
    </source>
</evidence>
<dbReference type="PANTHER" id="PTHR10953:SF162">
    <property type="entry name" value="SUMO-ACTIVATING ENZYME SUBUNIT 1"/>
    <property type="match status" value="1"/>
</dbReference>
<evidence type="ECO:0000256" key="6">
    <source>
        <dbReference type="ARBA" id="ARBA00044354"/>
    </source>
</evidence>
<evidence type="ECO:0000256" key="5">
    <source>
        <dbReference type="ARBA" id="ARBA00023242"/>
    </source>
</evidence>
<feature type="region of interest" description="Disordered" evidence="7">
    <location>
        <begin position="1"/>
        <end position="23"/>
    </location>
</feature>
<dbReference type="GO" id="GO:0019948">
    <property type="term" value="F:SUMO activating enzyme activity"/>
    <property type="evidence" value="ECO:0007669"/>
    <property type="project" value="TreeGrafter"/>
</dbReference>
<protein>
    <recommendedName>
        <fullName evidence="6">Ubiquitin-like 1-activating enzyme E1A</fullName>
    </recommendedName>
</protein>
<dbReference type="GO" id="GO:0005737">
    <property type="term" value="C:cytoplasm"/>
    <property type="evidence" value="ECO:0007669"/>
    <property type="project" value="TreeGrafter"/>
</dbReference>
<comment type="caution">
    <text evidence="9">The sequence shown here is derived from an EMBL/GenBank/DDBJ whole genome shotgun (WGS) entry which is preliminary data.</text>
</comment>
<dbReference type="Gene3D" id="3.40.50.720">
    <property type="entry name" value="NAD(P)-binding Rossmann-like Domain"/>
    <property type="match status" value="1"/>
</dbReference>
<dbReference type="AlphaFoldDB" id="A0A409YQS5"/>
<dbReference type="GO" id="GO:0031510">
    <property type="term" value="C:SUMO activating enzyme complex"/>
    <property type="evidence" value="ECO:0007669"/>
    <property type="project" value="TreeGrafter"/>
</dbReference>
<sequence length="348" mass="38588">MNTEPEKPSVQDTATNPMDLTEEEATRYDRQMRLWGIEAQQRMRNATILVVKLGGVATEAIKNVVLAGIGKLIIVDDENVREEDLGAGFFFRDSDVGRKRLDAAKSRIESLNPLVTVETITENSASNEEWLESVVKTVDLVCVTDWNRDGLIRINDLCRKYNKPFYAGGTYGLYGYIFCDLLEHEYLSPDRTVPKEQAKTVKTTMNYSSLSSALTYRWTALTKRKAKELNPAPLFAILGKHPCVWQFQSTHGYLPDDSTLADDLEKISNSILTQADVNKQVLPAIPRNVVESFATTAAHEFSPICAIVGGMLAQDILKALGGRDAPIANFFVFDGTIGGGTVCRLDMP</sequence>
<comment type="subcellular location">
    <subcellularLocation>
        <location evidence="1">Nucleus</location>
    </subcellularLocation>
</comment>